<evidence type="ECO:0000256" key="1">
    <source>
        <dbReference type="SAM" id="MobiDB-lite"/>
    </source>
</evidence>
<keyword evidence="2" id="KW-0812">Transmembrane</keyword>
<sequence length="390" mass="45304">MIKIIELKKIYKWLGMILTITLFVVSIKFYIYDITVEALSMDKNYEVQVEDENVKKDILRAIFLKGIPAMEITYKEENVENNYSFKSVFYKLVDMNYKDPKTFLKNEMAILENMDEDIVNYNDHNEKVVEPEIEPVSTKKNEDENLSEEETDIKEEAQEVKEPDKKEEVKIVTSPAKKPSKKLKIVSGKPNIFIYHTHATESYLPMDEGNFHSLKRDYTVRKVGDVLTDSLEDKGYNVVHDETLHDYPSYRESYTRALSTLKINMKKYPTANFIIDIHRDAGGSTEESRRNSYVTIKGKKVAKFSMVVGTKNENYEDLIAFANYIKGKSDELYPGLCKKTIKKPYKFNEYNSDHYILIEIGNTQNNIEEATEAAKYVGKILDEVIKDIKE</sequence>
<protein>
    <recommendedName>
        <fullName evidence="5">Stage II sporulation protein P</fullName>
    </recommendedName>
</protein>
<dbReference type="OrthoDB" id="1633470at2"/>
<accession>A0A267MHE5</accession>
<keyword evidence="4" id="KW-1185">Reference proteome</keyword>
<dbReference type="NCBIfam" id="TIGR02867">
    <property type="entry name" value="spore_II_P"/>
    <property type="match status" value="1"/>
</dbReference>
<dbReference type="AlphaFoldDB" id="A0A267MHE5"/>
<proteinExistence type="predicted"/>
<evidence type="ECO:0000256" key="2">
    <source>
        <dbReference type="SAM" id="Phobius"/>
    </source>
</evidence>
<feature type="region of interest" description="Disordered" evidence="1">
    <location>
        <begin position="134"/>
        <end position="166"/>
    </location>
</feature>
<gene>
    <name evidence="3" type="ORF">CCE28_12235</name>
</gene>
<dbReference type="RefSeq" id="WP_095134012.1">
    <property type="nucleotide sequence ID" value="NZ_NIBG01000010.1"/>
</dbReference>
<dbReference type="Pfam" id="PF07454">
    <property type="entry name" value="SpoIIP"/>
    <property type="match status" value="1"/>
</dbReference>
<keyword evidence="2" id="KW-0472">Membrane</keyword>
<reference evidence="3 4" key="1">
    <citation type="submission" date="2017-06" db="EMBL/GenBank/DDBJ databases">
        <title>Draft genome sequence of anaerobic fermentative bacterium Anaeromicrobium sediminis DY2726D isolated from West Pacific Ocean sediments.</title>
        <authorList>
            <person name="Zeng X."/>
        </authorList>
    </citation>
    <scope>NUCLEOTIDE SEQUENCE [LARGE SCALE GENOMIC DNA]</scope>
    <source>
        <strain evidence="3 4">DY2726D</strain>
    </source>
</reference>
<feature type="compositionally biased region" description="Acidic residues" evidence="1">
    <location>
        <begin position="144"/>
        <end position="153"/>
    </location>
</feature>
<evidence type="ECO:0008006" key="5">
    <source>
        <dbReference type="Google" id="ProtNLM"/>
    </source>
</evidence>
<dbReference type="InterPro" id="IPR010897">
    <property type="entry name" value="Spore_II_P"/>
</dbReference>
<dbReference type="EMBL" id="NIBG01000010">
    <property type="protein sequence ID" value="PAB58946.1"/>
    <property type="molecule type" value="Genomic_DNA"/>
</dbReference>
<feature type="compositionally biased region" description="Basic and acidic residues" evidence="1">
    <location>
        <begin position="154"/>
        <end position="166"/>
    </location>
</feature>
<dbReference type="Proteomes" id="UP000216024">
    <property type="component" value="Unassembled WGS sequence"/>
</dbReference>
<evidence type="ECO:0000313" key="3">
    <source>
        <dbReference type="EMBL" id="PAB58946.1"/>
    </source>
</evidence>
<organism evidence="3 4">
    <name type="scientific">Anaeromicrobium sediminis</name>
    <dbReference type="NCBI Taxonomy" id="1478221"/>
    <lineage>
        <taxon>Bacteria</taxon>
        <taxon>Bacillati</taxon>
        <taxon>Bacillota</taxon>
        <taxon>Clostridia</taxon>
        <taxon>Peptostreptococcales</taxon>
        <taxon>Thermotaleaceae</taxon>
        <taxon>Anaeromicrobium</taxon>
    </lineage>
</organism>
<feature type="transmembrane region" description="Helical" evidence="2">
    <location>
        <begin position="12"/>
        <end position="32"/>
    </location>
</feature>
<name>A0A267MHE5_9FIRM</name>
<evidence type="ECO:0000313" key="4">
    <source>
        <dbReference type="Proteomes" id="UP000216024"/>
    </source>
</evidence>
<comment type="caution">
    <text evidence="3">The sequence shown here is derived from an EMBL/GenBank/DDBJ whole genome shotgun (WGS) entry which is preliminary data.</text>
</comment>
<keyword evidence="2" id="KW-1133">Transmembrane helix</keyword>